<keyword evidence="1" id="KW-0812">Transmembrane</keyword>
<comment type="caution">
    <text evidence="2">The sequence shown here is derived from an EMBL/GenBank/DDBJ whole genome shotgun (WGS) entry which is preliminary data.</text>
</comment>
<reference evidence="2 3" key="1">
    <citation type="submission" date="2018-06" db="EMBL/GenBank/DDBJ databases">
        <title>Genomic Encyclopedia of Archaeal and Bacterial Type Strains, Phase II (KMG-II): from individual species to whole genera.</title>
        <authorList>
            <person name="Goeker M."/>
        </authorList>
    </citation>
    <scope>NUCLEOTIDE SEQUENCE [LARGE SCALE GENOMIC DNA]</scope>
    <source>
        <strain evidence="2 3">DSM 23446</strain>
    </source>
</reference>
<name>A0A327PKG5_9BACT</name>
<evidence type="ECO:0000256" key="1">
    <source>
        <dbReference type="SAM" id="Phobius"/>
    </source>
</evidence>
<evidence type="ECO:0000313" key="3">
    <source>
        <dbReference type="Proteomes" id="UP000249610"/>
    </source>
</evidence>
<dbReference type="EMBL" id="QLLK01000004">
    <property type="protein sequence ID" value="RAI91662.1"/>
    <property type="molecule type" value="Genomic_DNA"/>
</dbReference>
<organism evidence="2 3">
    <name type="scientific">Algoriphagus yeomjeoni</name>
    <dbReference type="NCBI Taxonomy" id="291403"/>
    <lineage>
        <taxon>Bacteria</taxon>
        <taxon>Pseudomonadati</taxon>
        <taxon>Bacteroidota</taxon>
        <taxon>Cytophagia</taxon>
        <taxon>Cytophagales</taxon>
        <taxon>Cyclobacteriaceae</taxon>
        <taxon>Algoriphagus</taxon>
    </lineage>
</organism>
<proteinExistence type="predicted"/>
<feature type="transmembrane region" description="Helical" evidence="1">
    <location>
        <begin position="40"/>
        <end position="58"/>
    </location>
</feature>
<keyword evidence="3" id="KW-1185">Reference proteome</keyword>
<keyword evidence="1" id="KW-0472">Membrane</keyword>
<accession>A0A327PKG5</accession>
<dbReference type="Proteomes" id="UP000249610">
    <property type="component" value="Unassembled WGS sequence"/>
</dbReference>
<keyword evidence="1" id="KW-1133">Transmembrane helix</keyword>
<dbReference type="AlphaFoldDB" id="A0A327PKG5"/>
<gene>
    <name evidence="2" type="ORF">LV83_01853</name>
</gene>
<evidence type="ECO:0000313" key="2">
    <source>
        <dbReference type="EMBL" id="RAI91662.1"/>
    </source>
</evidence>
<protein>
    <submittedName>
        <fullName evidence="2">Uncharacterized protein</fullName>
    </submittedName>
</protein>
<sequence length="430" mass="51316">MINFNLNQYFKIKGIEQVINVIFPLISLSDHVSERKRSKSWFYIISGTFYLLIKLFFLRKKKLSINKNYDVLLFAPNLKYRRFVDAITNNVSFSYLVLSEESYDNDVFTVDDFKLFKSKNYVFTLLFRLINIYLSSYKSSQLNSFKINYWNILSLTRRDLTAKLLFNEVKFNNYFSFHPVEGYHQIIQNFYKTYFKNTYAIRPTTTTFSKEHQFIKTDNLFFKTDLEYKIYQHYILDSVNLIKGGIIAEPKEINKKVNTKGVLFLDTCTNINFESIAIRRKAISHFIEFSKHSKLNVYYKFHPGLINKERIFTEKIILENSRFKVIEDDIPWESISVALGFDTTLFYDCFLHRVPVLSFRKEYSLFVNLDSEFSSSPVIPISKKTDFEIIDKLNRSNSLWHEINDEQYFWFSKQYNFPEGLLIIKQILND</sequence>